<feature type="domain" description="HTH luxR-type" evidence="4">
    <location>
        <begin position="140"/>
        <end position="206"/>
    </location>
</feature>
<dbReference type="EMBL" id="BAABGY010000004">
    <property type="protein sequence ID" value="GAA4323082.1"/>
    <property type="molecule type" value="Genomic_DNA"/>
</dbReference>
<name>A0ABP8GF96_9BACT</name>
<organism evidence="6 7">
    <name type="scientific">Flaviaesturariibacter amylovorans</name>
    <dbReference type="NCBI Taxonomy" id="1084520"/>
    <lineage>
        <taxon>Bacteria</taxon>
        <taxon>Pseudomonadati</taxon>
        <taxon>Bacteroidota</taxon>
        <taxon>Chitinophagia</taxon>
        <taxon>Chitinophagales</taxon>
        <taxon>Chitinophagaceae</taxon>
        <taxon>Flaviaestuariibacter</taxon>
    </lineage>
</organism>
<dbReference type="SMART" id="SM00421">
    <property type="entry name" value="HTH_LUXR"/>
    <property type="match status" value="1"/>
</dbReference>
<dbReference type="PRINTS" id="PR00038">
    <property type="entry name" value="HTHLUXR"/>
</dbReference>
<dbReference type="Pfam" id="PF00072">
    <property type="entry name" value="Response_reg"/>
    <property type="match status" value="1"/>
</dbReference>
<dbReference type="InterPro" id="IPR016032">
    <property type="entry name" value="Sig_transdc_resp-reg_C-effctor"/>
</dbReference>
<dbReference type="SMART" id="SM00448">
    <property type="entry name" value="REC"/>
    <property type="match status" value="1"/>
</dbReference>
<evidence type="ECO:0000313" key="6">
    <source>
        <dbReference type="EMBL" id="GAA4323082.1"/>
    </source>
</evidence>
<dbReference type="PANTHER" id="PTHR43214:SF43">
    <property type="entry name" value="TWO-COMPONENT RESPONSE REGULATOR"/>
    <property type="match status" value="1"/>
</dbReference>
<evidence type="ECO:0000256" key="3">
    <source>
        <dbReference type="PROSITE-ProRule" id="PRU00169"/>
    </source>
</evidence>
<dbReference type="InterPro" id="IPR011006">
    <property type="entry name" value="CheY-like_superfamily"/>
</dbReference>
<dbReference type="PROSITE" id="PS50110">
    <property type="entry name" value="RESPONSE_REGULATORY"/>
    <property type="match status" value="1"/>
</dbReference>
<protein>
    <submittedName>
        <fullName evidence="6">Response regulator transcription factor</fullName>
    </submittedName>
</protein>
<dbReference type="Proteomes" id="UP001501725">
    <property type="component" value="Unassembled WGS sequence"/>
</dbReference>
<dbReference type="PANTHER" id="PTHR43214">
    <property type="entry name" value="TWO-COMPONENT RESPONSE REGULATOR"/>
    <property type="match status" value="1"/>
</dbReference>
<feature type="domain" description="Response regulatory" evidence="5">
    <location>
        <begin position="3"/>
        <end position="118"/>
    </location>
</feature>
<dbReference type="InterPro" id="IPR058245">
    <property type="entry name" value="NreC/VraR/RcsB-like_REC"/>
</dbReference>
<evidence type="ECO:0000259" key="5">
    <source>
        <dbReference type="PROSITE" id="PS50110"/>
    </source>
</evidence>
<dbReference type="SUPFAM" id="SSF46894">
    <property type="entry name" value="C-terminal effector domain of the bipartite response regulators"/>
    <property type="match status" value="1"/>
</dbReference>
<keyword evidence="2" id="KW-0238">DNA-binding</keyword>
<dbReference type="Pfam" id="PF00196">
    <property type="entry name" value="GerE"/>
    <property type="match status" value="1"/>
</dbReference>
<sequence>MATVLIADDHPLTLLGSRAYVEGLGHKVVEVCSNGITAYNAIRLHCPDVALLDMRMPGMNAIEILERLGRERSQTRVIILTMHNESSIFNRARELGVRGYLLKEFAVKELETCLGEVVRNSTWFSPKLQETLRIDSDPTPGGKLEGLTPSERKILSLIAKQQSSKAIADLLFISERTVENHRSNIIRKLSLPPEKNALLLWAVQNLPEA</sequence>
<dbReference type="InterPro" id="IPR001789">
    <property type="entry name" value="Sig_transdc_resp-reg_receiver"/>
</dbReference>
<dbReference type="RefSeq" id="WP_345253831.1">
    <property type="nucleotide sequence ID" value="NZ_BAABGY010000004.1"/>
</dbReference>
<gene>
    <name evidence="6" type="ORF">GCM10023184_09700</name>
</gene>
<comment type="caution">
    <text evidence="6">The sequence shown here is derived from an EMBL/GenBank/DDBJ whole genome shotgun (WGS) entry which is preliminary data.</text>
</comment>
<evidence type="ECO:0000256" key="2">
    <source>
        <dbReference type="ARBA" id="ARBA00023125"/>
    </source>
</evidence>
<proteinExistence type="predicted"/>
<dbReference type="InterPro" id="IPR000792">
    <property type="entry name" value="Tscrpt_reg_LuxR_C"/>
</dbReference>
<dbReference type="CDD" id="cd06170">
    <property type="entry name" value="LuxR_C_like"/>
    <property type="match status" value="1"/>
</dbReference>
<evidence type="ECO:0000313" key="7">
    <source>
        <dbReference type="Proteomes" id="UP001501725"/>
    </source>
</evidence>
<reference evidence="7" key="1">
    <citation type="journal article" date="2019" name="Int. J. Syst. Evol. Microbiol.">
        <title>The Global Catalogue of Microorganisms (GCM) 10K type strain sequencing project: providing services to taxonomists for standard genome sequencing and annotation.</title>
        <authorList>
            <consortium name="The Broad Institute Genomics Platform"/>
            <consortium name="The Broad Institute Genome Sequencing Center for Infectious Disease"/>
            <person name="Wu L."/>
            <person name="Ma J."/>
        </authorList>
    </citation>
    <scope>NUCLEOTIDE SEQUENCE [LARGE SCALE GENOMIC DNA]</scope>
    <source>
        <strain evidence="7">JCM 17919</strain>
    </source>
</reference>
<accession>A0ABP8GF96</accession>
<evidence type="ECO:0000256" key="1">
    <source>
        <dbReference type="ARBA" id="ARBA00022553"/>
    </source>
</evidence>
<feature type="modified residue" description="4-aspartylphosphate" evidence="3">
    <location>
        <position position="53"/>
    </location>
</feature>
<evidence type="ECO:0000259" key="4">
    <source>
        <dbReference type="PROSITE" id="PS50043"/>
    </source>
</evidence>
<keyword evidence="7" id="KW-1185">Reference proteome</keyword>
<dbReference type="SUPFAM" id="SSF52172">
    <property type="entry name" value="CheY-like"/>
    <property type="match status" value="1"/>
</dbReference>
<dbReference type="InterPro" id="IPR039420">
    <property type="entry name" value="WalR-like"/>
</dbReference>
<dbReference type="PROSITE" id="PS50043">
    <property type="entry name" value="HTH_LUXR_2"/>
    <property type="match status" value="1"/>
</dbReference>
<dbReference type="CDD" id="cd17535">
    <property type="entry name" value="REC_NarL-like"/>
    <property type="match status" value="1"/>
</dbReference>
<dbReference type="Gene3D" id="3.40.50.2300">
    <property type="match status" value="1"/>
</dbReference>
<keyword evidence="1 3" id="KW-0597">Phosphoprotein</keyword>